<feature type="transmembrane region" description="Helical" evidence="1">
    <location>
        <begin position="855"/>
        <end position="874"/>
    </location>
</feature>
<dbReference type="Gene3D" id="1.20.1640.10">
    <property type="entry name" value="Multidrug efflux transporter AcrB transmembrane domain"/>
    <property type="match status" value="2"/>
</dbReference>
<feature type="transmembrane region" description="Helical" evidence="1">
    <location>
        <begin position="986"/>
        <end position="1010"/>
    </location>
</feature>
<proteinExistence type="predicted"/>
<keyword evidence="1" id="KW-0472">Membrane</keyword>
<dbReference type="PANTHER" id="PTHR32063">
    <property type="match status" value="1"/>
</dbReference>
<dbReference type="PRINTS" id="PR00702">
    <property type="entry name" value="ACRIFLAVINRP"/>
</dbReference>
<dbReference type="GO" id="GO:0042910">
    <property type="term" value="F:xenobiotic transmembrane transporter activity"/>
    <property type="evidence" value="ECO:0007669"/>
    <property type="project" value="TreeGrafter"/>
</dbReference>
<feature type="transmembrane region" description="Helical" evidence="1">
    <location>
        <begin position="354"/>
        <end position="374"/>
    </location>
</feature>
<sequence length="1028" mass="112265">MNITRWALEKTRALSVLFALLAVLGIIGYRGLGVDLFPVANLPYVTILTFYPGAGAAEIEQTIVDPIEEAVAPLAGLKRINSTAGEGIAMTVLEFTMSTNADTAAQDAQKAIDGIINKLPKDAQKPVVKKFDFNNQPFMTLALTGPFPANELYRLADEKLKDALQNIQGVAQVDIVGGQKQEVQINVDLLKLEQYGLTLNQLARKLAAENLNVPSGQIAQGEREYGVRLVGQFTDLDDIRHLPLLPGLTLDKVAEVKMANKENRDYSRLNGQEAVALIIQKQSSANLVATAEQVTSRLQDLERLLPPGVKLSVVKDDSTFTNASLKDTQRNLVEGVLMTGLVLFFFLREWRSLLIALLAIPVSIISTFMAMKWAGFSLNLLSLMGLSLSVGILVDDSIVVLENIHRHLKQGKSGFQAALDGRMEIGLAAVAITLSDVVVFGPMAFMKGMVGQFFREFGLTVVFATLFSLLVSFTLTPALASRLFASGGKEAQGSFWRYLERLGAWVVVAYRRALLWTLDHRGLTILVVLLLVGGAVALIPLGFIGTEFIARTDQNRFTITLELPEGASLRATDAAVKKLEARVRQLPEVKSYLATIGRNTGQKYGISSAVNLGSVDVLLVDKKERQRTVWEIMDEVRTWAPDFPGIKLVVSDPGIVGGRGGLPIQIEVTGPDFQTLEKLASQVERIVRQTPGTVDVMSSWKKEGKPEWQLILQRERAALLGVTAYEAGTTLRTAVDGQIAGVLRQQGKETDVRLQARREQVQDREQLAAIKVQTLTGDLVTLAQVADLQERTAPPVIYHKDRQRLITVSANYQGRKLGDVTGDIQRQLDQLVLPPGYHISFYGEQKDMEESFQDLIQALLLSIMFVYMILVVLYESYLTPFIRMLSLPAGLIGALAALAITGNSLNILSLIGLIMLDGLAAKNGTLLIDYTNTLRARGLSLREALLEAGTTRLRPIFMTSMTMIFGMLPTALAVAEGAEMRSSMGIVLVGGLLTSTILTPLLIPAAYTLIEEKLLCKTNGSRGGFDEA</sequence>
<evidence type="ECO:0000313" key="3">
    <source>
        <dbReference type="Proteomes" id="UP000189933"/>
    </source>
</evidence>
<dbReference type="SUPFAM" id="SSF82714">
    <property type="entry name" value="Multidrug efflux transporter AcrB TolC docking domain, DN and DC subdomains"/>
    <property type="match status" value="2"/>
</dbReference>
<gene>
    <name evidence="2" type="ORF">SAMN02745885_00796</name>
</gene>
<feature type="transmembrane region" description="Helical" evidence="1">
    <location>
        <begin position="331"/>
        <end position="347"/>
    </location>
</feature>
<dbReference type="Pfam" id="PF00873">
    <property type="entry name" value="ACR_tran"/>
    <property type="match status" value="1"/>
</dbReference>
<feature type="transmembrane region" description="Helical" evidence="1">
    <location>
        <begin position="425"/>
        <end position="445"/>
    </location>
</feature>
<keyword evidence="1" id="KW-1133">Transmembrane helix</keyword>
<dbReference type="Proteomes" id="UP000189933">
    <property type="component" value="Unassembled WGS sequence"/>
</dbReference>
<dbReference type="SUPFAM" id="SSF82866">
    <property type="entry name" value="Multidrug efflux transporter AcrB transmembrane domain"/>
    <property type="match status" value="2"/>
</dbReference>
<organism evidence="2 3">
    <name type="scientific">Carboxydocella sporoproducens DSM 16521</name>
    <dbReference type="NCBI Taxonomy" id="1121270"/>
    <lineage>
        <taxon>Bacteria</taxon>
        <taxon>Bacillati</taxon>
        <taxon>Bacillota</taxon>
        <taxon>Clostridia</taxon>
        <taxon>Eubacteriales</taxon>
        <taxon>Clostridiales Family XVI. Incertae Sedis</taxon>
        <taxon>Carboxydocella</taxon>
    </lineage>
</organism>
<dbReference type="Gene3D" id="3.30.2090.10">
    <property type="entry name" value="Multidrug efflux transporter AcrB TolC docking domain, DN and DC subdomains"/>
    <property type="match status" value="2"/>
</dbReference>
<dbReference type="InterPro" id="IPR027463">
    <property type="entry name" value="AcrB_DN_DC_subdom"/>
</dbReference>
<dbReference type="PANTHER" id="PTHR32063:SF0">
    <property type="entry name" value="SWARMING MOTILITY PROTEIN SWRC"/>
    <property type="match status" value="1"/>
</dbReference>
<feature type="transmembrane region" description="Helical" evidence="1">
    <location>
        <begin position="956"/>
        <end position="974"/>
    </location>
</feature>
<dbReference type="SUPFAM" id="SSF82693">
    <property type="entry name" value="Multidrug efflux transporter AcrB pore domain, PN1, PN2, PC1 and PC2 subdomains"/>
    <property type="match status" value="3"/>
</dbReference>
<dbReference type="GO" id="GO:0005886">
    <property type="term" value="C:plasma membrane"/>
    <property type="evidence" value="ECO:0007669"/>
    <property type="project" value="TreeGrafter"/>
</dbReference>
<keyword evidence="1" id="KW-0812">Transmembrane</keyword>
<protein>
    <submittedName>
        <fullName evidence="2">Hydrophobic/amphiphilic exporter-1, HAE1 family</fullName>
    </submittedName>
</protein>
<feature type="transmembrane region" description="Helical" evidence="1">
    <location>
        <begin position="457"/>
        <end position="481"/>
    </location>
</feature>
<dbReference type="InterPro" id="IPR001036">
    <property type="entry name" value="Acrflvin-R"/>
</dbReference>
<dbReference type="Gene3D" id="3.30.70.1430">
    <property type="entry name" value="Multidrug efflux transporter AcrB pore domain"/>
    <property type="match status" value="2"/>
</dbReference>
<evidence type="ECO:0000256" key="1">
    <source>
        <dbReference type="SAM" id="Phobius"/>
    </source>
</evidence>
<feature type="transmembrane region" description="Helical" evidence="1">
    <location>
        <begin position="524"/>
        <end position="546"/>
    </location>
</feature>
<dbReference type="Gene3D" id="3.30.70.1320">
    <property type="entry name" value="Multidrug efflux transporter AcrB pore domain like"/>
    <property type="match status" value="1"/>
</dbReference>
<accession>A0A1T4N4Q2</accession>
<evidence type="ECO:0000313" key="2">
    <source>
        <dbReference type="EMBL" id="SJZ74222.1"/>
    </source>
</evidence>
<dbReference type="OrthoDB" id="9757876at2"/>
<dbReference type="Gene3D" id="3.30.70.1440">
    <property type="entry name" value="Multidrug efflux transporter AcrB pore domain"/>
    <property type="match status" value="1"/>
</dbReference>
<keyword evidence="3" id="KW-1185">Reference proteome</keyword>
<dbReference type="RefSeq" id="WP_078664900.1">
    <property type="nucleotide sequence ID" value="NZ_FUXM01000006.1"/>
</dbReference>
<name>A0A1T4N4Q2_9FIRM</name>
<dbReference type="AlphaFoldDB" id="A0A1T4N4Q2"/>
<reference evidence="3" key="1">
    <citation type="submission" date="2017-02" db="EMBL/GenBank/DDBJ databases">
        <authorList>
            <person name="Varghese N."/>
            <person name="Submissions S."/>
        </authorList>
    </citation>
    <scope>NUCLEOTIDE SEQUENCE [LARGE SCALE GENOMIC DNA]</scope>
    <source>
        <strain evidence="3">DSM 16521</strain>
    </source>
</reference>
<dbReference type="EMBL" id="FUXM01000006">
    <property type="protein sequence ID" value="SJZ74222.1"/>
    <property type="molecule type" value="Genomic_DNA"/>
</dbReference>